<gene>
    <name evidence="7" type="ORF">HAND1043_LOCUS21302</name>
</gene>
<reference evidence="7" key="1">
    <citation type="submission" date="2021-01" db="EMBL/GenBank/DDBJ databases">
        <authorList>
            <person name="Corre E."/>
            <person name="Pelletier E."/>
            <person name="Niang G."/>
            <person name="Scheremetjew M."/>
            <person name="Finn R."/>
            <person name="Kale V."/>
            <person name="Holt S."/>
            <person name="Cochrane G."/>
            <person name="Meng A."/>
            <person name="Brown T."/>
            <person name="Cohen L."/>
        </authorList>
    </citation>
    <scope>NUCLEOTIDE SEQUENCE</scope>
    <source>
        <strain evidence="7">CCMP441</strain>
    </source>
</reference>
<dbReference type="EMBL" id="HBFK01035130">
    <property type="protein sequence ID" value="CAD8754794.1"/>
    <property type="molecule type" value="Transcribed_RNA"/>
</dbReference>
<name>A0A7S0UA15_HEMAN</name>
<keyword evidence="4" id="KW-0812">Transmembrane</keyword>
<evidence type="ECO:0000256" key="3">
    <source>
        <dbReference type="ARBA" id="ARBA00022837"/>
    </source>
</evidence>
<accession>A0A7S0UA15</accession>
<evidence type="ECO:0000256" key="2">
    <source>
        <dbReference type="ARBA" id="ARBA00022737"/>
    </source>
</evidence>
<evidence type="ECO:0000313" key="7">
    <source>
        <dbReference type="EMBL" id="CAD8754794.1"/>
    </source>
</evidence>
<evidence type="ECO:0000256" key="5">
    <source>
        <dbReference type="SAM" id="SignalP"/>
    </source>
</evidence>
<feature type="transmembrane region" description="Helical" evidence="4">
    <location>
        <begin position="252"/>
        <end position="276"/>
    </location>
</feature>
<feature type="chain" id="PRO_5030583280" description="Calx-beta domain-containing protein" evidence="5">
    <location>
        <begin position="30"/>
        <end position="329"/>
    </location>
</feature>
<keyword evidence="1 5" id="KW-0732">Signal</keyword>
<dbReference type="Pfam" id="PF03160">
    <property type="entry name" value="Calx-beta"/>
    <property type="match status" value="1"/>
</dbReference>
<organism evidence="7">
    <name type="scientific">Hemiselmis andersenii</name>
    <name type="common">Cryptophyte alga</name>
    <dbReference type="NCBI Taxonomy" id="464988"/>
    <lineage>
        <taxon>Eukaryota</taxon>
        <taxon>Cryptophyceae</taxon>
        <taxon>Cryptomonadales</taxon>
        <taxon>Hemiselmidaceae</taxon>
        <taxon>Hemiselmis</taxon>
    </lineage>
</organism>
<dbReference type="InterPro" id="IPR038081">
    <property type="entry name" value="CalX-like_sf"/>
</dbReference>
<evidence type="ECO:0000259" key="6">
    <source>
        <dbReference type="Pfam" id="PF03160"/>
    </source>
</evidence>
<dbReference type="AlphaFoldDB" id="A0A7S0UA15"/>
<evidence type="ECO:0000256" key="1">
    <source>
        <dbReference type="ARBA" id="ARBA00022729"/>
    </source>
</evidence>
<keyword evidence="4" id="KW-0472">Membrane</keyword>
<feature type="domain" description="Calx-beta" evidence="6">
    <location>
        <begin position="114"/>
        <end position="238"/>
    </location>
</feature>
<protein>
    <recommendedName>
        <fullName evidence="6">Calx-beta domain-containing protein</fullName>
    </recommendedName>
</protein>
<proteinExistence type="predicted"/>
<dbReference type="SUPFAM" id="SSF141072">
    <property type="entry name" value="CalX-like"/>
    <property type="match status" value="1"/>
</dbReference>
<dbReference type="InterPro" id="IPR003644">
    <property type="entry name" value="Calx_beta"/>
</dbReference>
<sequence>MEQQVAAEILILLLLAFLLPFEKSPPALCTPLVEFGFEECFHYNVIIYIVSDGPRAVGSEAVAASALEQRANAPKGDPEFREINLMSVCFDLQQDPASRQLGIRNRCVKVQYPGFLQFEVSNLRVREETWSYASLGVTRTGGSDLGVTVDYRTWDYPNRTNIDDARSIHRPAIGGGVDFFSKIGQLRWTEGDALTKYIIVPIKDDDLWELHETFDVSISSVVNASMSSNTQTAVVTIVGMNDTPRPKYIENITVIIGAVVGVSTILPLSLFAARLIRSLRRGHEGRGKIGKRDVAQILAHDKMVAQSEVDVGVGKKVKIKQATIANGHA</sequence>
<keyword evidence="4" id="KW-1133">Transmembrane helix</keyword>
<dbReference type="GO" id="GO:0007154">
    <property type="term" value="P:cell communication"/>
    <property type="evidence" value="ECO:0007669"/>
    <property type="project" value="InterPro"/>
</dbReference>
<feature type="signal peptide" evidence="5">
    <location>
        <begin position="1"/>
        <end position="29"/>
    </location>
</feature>
<keyword evidence="2" id="KW-0677">Repeat</keyword>
<dbReference type="GO" id="GO:0016020">
    <property type="term" value="C:membrane"/>
    <property type="evidence" value="ECO:0007669"/>
    <property type="project" value="InterPro"/>
</dbReference>
<keyword evidence="3" id="KW-0106">Calcium</keyword>
<evidence type="ECO:0000256" key="4">
    <source>
        <dbReference type="SAM" id="Phobius"/>
    </source>
</evidence>
<dbReference type="Gene3D" id="2.60.40.2030">
    <property type="match status" value="1"/>
</dbReference>